<dbReference type="EMBL" id="GBRH01172965">
    <property type="protein sequence ID" value="JAE24931.1"/>
    <property type="molecule type" value="Transcribed_RNA"/>
</dbReference>
<sequence>MYRVHRRQYRLHYPKIELHYPSIEHLGTHRVRIEGGLFF</sequence>
<reference evidence="1" key="1">
    <citation type="submission" date="2014-09" db="EMBL/GenBank/DDBJ databases">
        <authorList>
            <person name="Magalhaes I.L.F."/>
            <person name="Oliveira U."/>
            <person name="Santos F.R."/>
            <person name="Vidigal T.H.D.A."/>
            <person name="Brescovit A.D."/>
            <person name="Santos A.J."/>
        </authorList>
    </citation>
    <scope>NUCLEOTIDE SEQUENCE</scope>
    <source>
        <tissue evidence="1">Shoot tissue taken approximately 20 cm above the soil surface</tissue>
    </source>
</reference>
<organism evidence="1">
    <name type="scientific">Arundo donax</name>
    <name type="common">Giant reed</name>
    <name type="synonym">Donax arundinaceus</name>
    <dbReference type="NCBI Taxonomy" id="35708"/>
    <lineage>
        <taxon>Eukaryota</taxon>
        <taxon>Viridiplantae</taxon>
        <taxon>Streptophyta</taxon>
        <taxon>Embryophyta</taxon>
        <taxon>Tracheophyta</taxon>
        <taxon>Spermatophyta</taxon>
        <taxon>Magnoliopsida</taxon>
        <taxon>Liliopsida</taxon>
        <taxon>Poales</taxon>
        <taxon>Poaceae</taxon>
        <taxon>PACMAD clade</taxon>
        <taxon>Arundinoideae</taxon>
        <taxon>Arundineae</taxon>
        <taxon>Arundo</taxon>
    </lineage>
</organism>
<accession>A0A0A9GQU8</accession>
<name>A0A0A9GQU8_ARUDO</name>
<protein>
    <submittedName>
        <fullName evidence="1">Uncharacterized protein</fullName>
    </submittedName>
</protein>
<reference evidence="1" key="2">
    <citation type="journal article" date="2015" name="Data Brief">
        <title>Shoot transcriptome of the giant reed, Arundo donax.</title>
        <authorList>
            <person name="Barrero R.A."/>
            <person name="Guerrero F.D."/>
            <person name="Moolhuijzen P."/>
            <person name="Goolsby J.A."/>
            <person name="Tidwell J."/>
            <person name="Bellgard S.E."/>
            <person name="Bellgard M.I."/>
        </authorList>
    </citation>
    <scope>NUCLEOTIDE SEQUENCE</scope>
    <source>
        <tissue evidence="1">Shoot tissue taken approximately 20 cm above the soil surface</tissue>
    </source>
</reference>
<dbReference type="AlphaFoldDB" id="A0A0A9GQU8"/>
<evidence type="ECO:0000313" key="1">
    <source>
        <dbReference type="EMBL" id="JAE24931.1"/>
    </source>
</evidence>
<proteinExistence type="predicted"/>